<evidence type="ECO:0000259" key="1">
    <source>
        <dbReference type="Pfam" id="PF06114"/>
    </source>
</evidence>
<organism evidence="2 3">
    <name type="scientific">Streptococcus bovimastitidis</name>
    <dbReference type="NCBI Taxonomy" id="1856638"/>
    <lineage>
        <taxon>Bacteria</taxon>
        <taxon>Bacillati</taxon>
        <taxon>Bacillota</taxon>
        <taxon>Bacilli</taxon>
        <taxon>Lactobacillales</taxon>
        <taxon>Streptococcaceae</taxon>
        <taxon>Streptococcus</taxon>
    </lineage>
</organism>
<comment type="caution">
    <text evidence="2">The sequence shown here is derived from an EMBL/GenBank/DDBJ whole genome shotgun (WGS) entry which is preliminary data.</text>
</comment>
<dbReference type="Gene3D" id="1.10.10.2910">
    <property type="match status" value="1"/>
</dbReference>
<name>A0A1L8MKB6_9STRE</name>
<dbReference type="RefSeq" id="WP_071794280.1">
    <property type="nucleotide sequence ID" value="NZ_LZDD01000003.1"/>
</dbReference>
<dbReference type="EMBL" id="LZDD01000003">
    <property type="protein sequence ID" value="OJF71217.1"/>
    <property type="molecule type" value="Genomic_DNA"/>
</dbReference>
<dbReference type="Proteomes" id="UP000182015">
    <property type="component" value="Unassembled WGS sequence"/>
</dbReference>
<gene>
    <name evidence="2" type="ORF">A9Q68_08430</name>
</gene>
<dbReference type="InterPro" id="IPR010359">
    <property type="entry name" value="IrrE_HExxH"/>
</dbReference>
<dbReference type="STRING" id="1856638.A9Q68_08430"/>
<keyword evidence="3" id="KW-1185">Reference proteome</keyword>
<evidence type="ECO:0000313" key="3">
    <source>
        <dbReference type="Proteomes" id="UP000182015"/>
    </source>
</evidence>
<protein>
    <submittedName>
        <fullName evidence="2">CI-like repressor</fullName>
    </submittedName>
</protein>
<dbReference type="OrthoDB" id="2243168at2"/>
<feature type="domain" description="IrrE N-terminal-like" evidence="1">
    <location>
        <begin position="9"/>
        <end position="84"/>
    </location>
</feature>
<reference evidence="3" key="1">
    <citation type="submission" date="2016-06" db="EMBL/GenBank/DDBJ databases">
        <authorList>
            <person name="de Vries S.P.W."/>
            <person name="Hadjirin N.F."/>
            <person name="Lay E.M."/>
            <person name="Zadoks R.N."/>
            <person name="Peacock S.J."/>
            <person name="Parkhill J."/>
            <person name="Grant A.J."/>
            <person name="Mcdougall S."/>
            <person name="Holmes M.A."/>
        </authorList>
    </citation>
    <scope>NUCLEOTIDE SEQUENCE [LARGE SCALE GENOMIC DNA]</scope>
    <source>
        <strain evidence="3">NZ1587</strain>
    </source>
</reference>
<evidence type="ECO:0000313" key="2">
    <source>
        <dbReference type="EMBL" id="OJF71217.1"/>
    </source>
</evidence>
<dbReference type="AlphaFoldDB" id="A0A1L8MKB6"/>
<accession>A0A1L8MKB6</accession>
<dbReference type="Pfam" id="PF06114">
    <property type="entry name" value="Peptidase_M78"/>
    <property type="match status" value="1"/>
</dbReference>
<proteinExistence type="predicted"/>
<sequence length="124" mass="15189">MQIDEILKEYKIRLIVFDNELFPRDGAYFPPERTIFINNKLSKEERERLILHELGHINHNPELYSRLLFKFENEAERFMIRELIKKYLKTHDVIDFNWLKFAETNKISSTWGQQMILEEFKKLI</sequence>